<dbReference type="SUPFAM" id="SSF52540">
    <property type="entry name" value="P-loop containing nucleoside triphosphate hydrolases"/>
    <property type="match status" value="1"/>
</dbReference>
<dbReference type="GO" id="GO:0006270">
    <property type="term" value="P:DNA replication initiation"/>
    <property type="evidence" value="ECO:0007669"/>
    <property type="project" value="InterPro"/>
</dbReference>
<reference evidence="12" key="1">
    <citation type="submission" date="2016-11" db="EMBL/GenBank/DDBJ databases">
        <authorList>
            <person name="Varghese N."/>
            <person name="Submissions S."/>
        </authorList>
    </citation>
    <scope>NUCLEOTIDE SEQUENCE [LARGE SCALE GENOMIC DNA]</scope>
    <source>
        <strain evidence="12">DSM 17456</strain>
    </source>
</reference>
<keyword evidence="1" id="KW-0963">Cytoplasm</keyword>
<dbReference type="InterPro" id="IPR020591">
    <property type="entry name" value="Chromosome_initiator_DnaA-like"/>
</dbReference>
<dbReference type="InterPro" id="IPR018312">
    <property type="entry name" value="Chromosome_initiator_DnaA_CS"/>
</dbReference>
<proteinExistence type="inferred from homology"/>
<dbReference type="AlphaFoldDB" id="A0A1N6EVQ2"/>
<keyword evidence="4 7" id="KW-0067">ATP-binding</keyword>
<dbReference type="EMBL" id="FSRG01000004">
    <property type="protein sequence ID" value="SIN87172.1"/>
    <property type="molecule type" value="Genomic_DNA"/>
</dbReference>
<evidence type="ECO:0000256" key="1">
    <source>
        <dbReference type="ARBA" id="ARBA00022490"/>
    </source>
</evidence>
<dbReference type="Gene3D" id="3.30.300.180">
    <property type="match status" value="1"/>
</dbReference>
<dbReference type="OrthoDB" id="9807019at2"/>
<keyword evidence="3 7" id="KW-0547">Nucleotide-binding</keyword>
<dbReference type="GO" id="GO:0003688">
    <property type="term" value="F:DNA replication origin binding"/>
    <property type="evidence" value="ECO:0007669"/>
    <property type="project" value="InterPro"/>
</dbReference>
<dbReference type="PANTHER" id="PTHR30050">
    <property type="entry name" value="CHROMOSOMAL REPLICATION INITIATOR PROTEIN DNAA"/>
    <property type="match status" value="1"/>
</dbReference>
<feature type="domain" description="Chromosomal replication initiator DnaA C-terminal" evidence="10">
    <location>
        <begin position="352"/>
        <end position="421"/>
    </location>
</feature>
<dbReference type="GO" id="GO:0006275">
    <property type="term" value="P:regulation of DNA replication"/>
    <property type="evidence" value="ECO:0007669"/>
    <property type="project" value="InterPro"/>
</dbReference>
<dbReference type="RefSeq" id="WP_074215813.1">
    <property type="nucleotide sequence ID" value="NZ_FSRG01000004.1"/>
</dbReference>
<keyword evidence="2 7" id="KW-0235">DNA replication</keyword>
<gene>
    <name evidence="11" type="ORF">SAMN02745161_0944</name>
</gene>
<evidence type="ECO:0000313" key="12">
    <source>
        <dbReference type="Proteomes" id="UP000184694"/>
    </source>
</evidence>
<comment type="similarity">
    <text evidence="8">Belongs to the DnaA family.</text>
</comment>
<feature type="domain" description="AAA+ ATPase" evidence="9">
    <location>
        <begin position="143"/>
        <end position="270"/>
    </location>
</feature>
<dbReference type="Proteomes" id="UP000184694">
    <property type="component" value="Unassembled WGS sequence"/>
</dbReference>
<evidence type="ECO:0000256" key="6">
    <source>
        <dbReference type="ARBA" id="ARBA00023125"/>
    </source>
</evidence>
<dbReference type="CDD" id="cd00009">
    <property type="entry name" value="AAA"/>
    <property type="match status" value="1"/>
</dbReference>
<protein>
    <recommendedName>
        <fullName evidence="7">Chromosomal replication initiator protein DnaA</fullName>
    </recommendedName>
</protein>
<dbReference type="InterPro" id="IPR027417">
    <property type="entry name" value="P-loop_NTPase"/>
</dbReference>
<evidence type="ECO:0000256" key="7">
    <source>
        <dbReference type="RuleBase" id="RU000577"/>
    </source>
</evidence>
<dbReference type="PRINTS" id="PR00051">
    <property type="entry name" value="DNAA"/>
</dbReference>
<dbReference type="Pfam" id="PF00308">
    <property type="entry name" value="Bac_DnaA"/>
    <property type="match status" value="1"/>
</dbReference>
<dbReference type="InterPro" id="IPR013317">
    <property type="entry name" value="DnaA_dom"/>
</dbReference>
<evidence type="ECO:0000259" key="10">
    <source>
        <dbReference type="SMART" id="SM00760"/>
    </source>
</evidence>
<dbReference type="PROSITE" id="PS01008">
    <property type="entry name" value="DNAA"/>
    <property type="match status" value="1"/>
</dbReference>
<keyword evidence="12" id="KW-1185">Reference proteome</keyword>
<evidence type="ECO:0000256" key="3">
    <source>
        <dbReference type="ARBA" id="ARBA00022741"/>
    </source>
</evidence>
<dbReference type="GO" id="GO:0008289">
    <property type="term" value="F:lipid binding"/>
    <property type="evidence" value="ECO:0007669"/>
    <property type="project" value="UniProtKB-KW"/>
</dbReference>
<dbReference type="SMART" id="SM00382">
    <property type="entry name" value="AAA"/>
    <property type="match status" value="1"/>
</dbReference>
<organism evidence="11 12">
    <name type="scientific">Halodesulfovibrio marinisediminis DSM 17456</name>
    <dbReference type="NCBI Taxonomy" id="1121457"/>
    <lineage>
        <taxon>Bacteria</taxon>
        <taxon>Pseudomonadati</taxon>
        <taxon>Thermodesulfobacteriota</taxon>
        <taxon>Desulfovibrionia</taxon>
        <taxon>Desulfovibrionales</taxon>
        <taxon>Desulfovibrionaceae</taxon>
        <taxon>Halodesulfovibrio</taxon>
    </lineage>
</organism>
<evidence type="ECO:0000256" key="2">
    <source>
        <dbReference type="ARBA" id="ARBA00022705"/>
    </source>
</evidence>
<dbReference type="Gene3D" id="1.10.1750.10">
    <property type="match status" value="1"/>
</dbReference>
<evidence type="ECO:0000256" key="8">
    <source>
        <dbReference type="RuleBase" id="RU004227"/>
    </source>
</evidence>
<dbReference type="SMART" id="SM00760">
    <property type="entry name" value="Bac_DnaA_C"/>
    <property type="match status" value="1"/>
</dbReference>
<dbReference type="GO" id="GO:0005524">
    <property type="term" value="F:ATP binding"/>
    <property type="evidence" value="ECO:0007669"/>
    <property type="project" value="UniProtKB-KW"/>
</dbReference>
<dbReference type="InterPro" id="IPR038454">
    <property type="entry name" value="DnaA_N_sf"/>
</dbReference>
<evidence type="ECO:0000256" key="4">
    <source>
        <dbReference type="ARBA" id="ARBA00022840"/>
    </source>
</evidence>
<evidence type="ECO:0000313" key="11">
    <source>
        <dbReference type="EMBL" id="SIN87172.1"/>
    </source>
</evidence>
<sequence>MLKNGLRSFLEQRYPEKELRNWFDPLTIRYGDVEKSVSVAFPHAFFGSWFTTHGKAALEQAVREYISPEVVVLYDTPITEPAPAVTEKTHAARPADTQEKPTPIVSRAVSNNQFTFDTFLHNAKNVFPVASAKEVAKAEISPKYNPLVIAGPSGSGKTHLLRAIAHSIIEQRGEESVFLGNIEDLAALYQDGSPGARFEMRKKIVQKNFFLLDDLQRLEDFPILQEELIALFDAFHDNNKQMVFCCTDGLTAHDFLLPTLRSRLEWGLLAQLKPQDMDIRIKYATSHLKDNQIKLTNDQIILLCQRFDDFRLLQGVLLKLAAFKDLMNTEVSEYEFNQIIEHTDNTKSNPLTSDIIIRVVAEHYMLQAKDLLSEKRHQKIVLARQVAMYLTRTLLGSSYPALGRMFGGKDHSTVIYAVNKIKKFIVKNKDTKLLINELKEKCLTATK</sequence>
<dbReference type="InterPro" id="IPR010921">
    <property type="entry name" value="Trp_repressor/repl_initiator"/>
</dbReference>
<evidence type="ECO:0000256" key="5">
    <source>
        <dbReference type="ARBA" id="ARBA00023121"/>
    </source>
</evidence>
<dbReference type="PANTHER" id="PTHR30050:SF2">
    <property type="entry name" value="CHROMOSOMAL REPLICATION INITIATOR PROTEIN DNAA"/>
    <property type="match status" value="1"/>
</dbReference>
<dbReference type="CDD" id="cd06571">
    <property type="entry name" value="Bac_DnaA_C"/>
    <property type="match status" value="1"/>
</dbReference>
<dbReference type="Gene3D" id="3.40.50.300">
    <property type="entry name" value="P-loop containing nucleotide triphosphate hydrolases"/>
    <property type="match status" value="1"/>
</dbReference>
<dbReference type="InterPro" id="IPR003593">
    <property type="entry name" value="AAA+_ATPase"/>
</dbReference>
<name>A0A1N6EVQ2_9BACT</name>
<dbReference type="STRING" id="1121457.SAMN02745161_0944"/>
<dbReference type="GO" id="GO:0005886">
    <property type="term" value="C:plasma membrane"/>
    <property type="evidence" value="ECO:0007669"/>
    <property type="project" value="TreeGrafter"/>
</dbReference>
<keyword evidence="5" id="KW-0446">Lipid-binding</keyword>
<dbReference type="Pfam" id="PF08299">
    <property type="entry name" value="Bac_DnaA_C"/>
    <property type="match status" value="1"/>
</dbReference>
<comment type="function">
    <text evidence="7">Plays an essential role in the initiation and regulation of chromosomal replication. ATP-DnaA binds to the origin of replication (oriC) to initiate formation of the DNA replication initiation complex once per cell cycle. Binds the DnaA box (a 9 base pair repeat at the origin) and separates the double-stranded (ds)DNA. Forms a right-handed helical filament on oriC DNA; dsDNA binds to the exterior of the filament while single-stranded (ss)DNA is stabiized in the filament's interior. The ATP-DnaA-oriC complex binds and stabilizes one strand of the AT-rich DNA unwinding element (DUE), permitting loading of DNA polymerase. After initiation quickly degrades to an ADP-DnaA complex that is not apt for DNA replication. Binds acidic phospholipids.</text>
</comment>
<dbReference type="SUPFAM" id="SSF48295">
    <property type="entry name" value="TrpR-like"/>
    <property type="match status" value="1"/>
</dbReference>
<accession>A0A1N6EVQ2</accession>
<keyword evidence="6 7" id="KW-0238">DNA-binding</keyword>
<evidence type="ECO:0000259" key="9">
    <source>
        <dbReference type="SMART" id="SM00382"/>
    </source>
</evidence>
<dbReference type="InterPro" id="IPR013159">
    <property type="entry name" value="DnaA_C"/>
</dbReference>